<feature type="transmembrane region" description="Helical" evidence="7">
    <location>
        <begin position="483"/>
        <end position="501"/>
    </location>
</feature>
<dbReference type="InterPro" id="IPR036259">
    <property type="entry name" value="MFS_trans_sf"/>
</dbReference>
<dbReference type="PROSITE" id="PS50850">
    <property type="entry name" value="MFS"/>
    <property type="match status" value="1"/>
</dbReference>
<keyword evidence="2" id="KW-0813">Transport</keyword>
<accession>A0ABS9BMU3</accession>
<feature type="domain" description="Major facilitator superfamily (MFS) profile" evidence="8">
    <location>
        <begin position="12"/>
        <end position="509"/>
    </location>
</feature>
<keyword evidence="4 7" id="KW-0812">Transmembrane</keyword>
<comment type="caution">
    <text evidence="9">The sequence shown here is derived from an EMBL/GenBank/DDBJ whole genome shotgun (WGS) entry which is preliminary data.</text>
</comment>
<comment type="subcellular location">
    <subcellularLocation>
        <location evidence="1">Cell membrane</location>
        <topology evidence="1">Multi-pass membrane protein</topology>
    </subcellularLocation>
</comment>
<protein>
    <submittedName>
        <fullName evidence="9">MHS family MFS transporter</fullName>
    </submittedName>
</protein>
<evidence type="ECO:0000259" key="8">
    <source>
        <dbReference type="PROSITE" id="PS50850"/>
    </source>
</evidence>
<dbReference type="RefSeq" id="WP_234868617.1">
    <property type="nucleotide sequence ID" value="NZ_JAKEVY010000008.1"/>
</dbReference>
<dbReference type="PANTHER" id="PTHR43045:SF7">
    <property type="entry name" value="MAJOR FACILITATOR SUPERFAMILY TRANSPORTER"/>
    <property type="match status" value="1"/>
</dbReference>
<keyword evidence="6 7" id="KW-0472">Membrane</keyword>
<evidence type="ECO:0000256" key="1">
    <source>
        <dbReference type="ARBA" id="ARBA00004651"/>
    </source>
</evidence>
<name>A0ABS9BMU3_9BACT</name>
<keyword evidence="3" id="KW-1003">Cell membrane</keyword>
<organism evidence="9 10">
    <name type="scientific">Flavihumibacter fluminis</name>
    <dbReference type="NCBI Taxonomy" id="2909236"/>
    <lineage>
        <taxon>Bacteria</taxon>
        <taxon>Pseudomonadati</taxon>
        <taxon>Bacteroidota</taxon>
        <taxon>Chitinophagia</taxon>
        <taxon>Chitinophagales</taxon>
        <taxon>Chitinophagaceae</taxon>
        <taxon>Flavihumibacter</taxon>
    </lineage>
</organism>
<evidence type="ECO:0000256" key="6">
    <source>
        <dbReference type="ARBA" id="ARBA00023136"/>
    </source>
</evidence>
<dbReference type="SUPFAM" id="SSF103473">
    <property type="entry name" value="MFS general substrate transporter"/>
    <property type="match status" value="1"/>
</dbReference>
<evidence type="ECO:0000256" key="2">
    <source>
        <dbReference type="ARBA" id="ARBA00022448"/>
    </source>
</evidence>
<dbReference type="InterPro" id="IPR020846">
    <property type="entry name" value="MFS_dom"/>
</dbReference>
<sequence length="511" mass="56450">MSQPTNTGIWKVIGASSVGTLIEWYDFYIFGSLATVIASQFFPNTNPTAALLSTLATFAAGFIVRPFGALVFGRLGDLIGRKYTFLLTLVLMGGSTFAIGLIPSYETIGFAAPILVLMLRLLQGLALGGEYGGAATYVAEHAPANRRGYFTSWIQTTATLGLFVSLGVILLTRHSLDSDPEVSIRKFNDWGWRIPFLVSILLVVVSIYIRLKMNESPLFTKLKSEGKVSVNPLKESFGHKTNLKMVLLALFGATMGQGVVWYTGQFYAQSFIENVCKVDFDQSRTILIWAIVFATPFFVLFGSWSDKIGRKWIMMAGMLLAVFSYRPIYKELMTATDIPNRISAETPAVASVSRETRPLPDGSATLQITSSRYSFSTGMSFTEVKSDTLRNNVTTAGKLTYTEKKLDNPTYWKFVLLIFIQVFFVTMVYGPIAAFLVELFPTKIRYTSMSLPYHIGNGVFGGLTPFIATLLTTIYTQDALVGLWYPILIAAVCLVIGTLYISNKIDPNVND</sequence>
<evidence type="ECO:0000256" key="4">
    <source>
        <dbReference type="ARBA" id="ARBA00022692"/>
    </source>
</evidence>
<feature type="transmembrane region" description="Helical" evidence="7">
    <location>
        <begin position="286"/>
        <end position="305"/>
    </location>
</feature>
<keyword evidence="10" id="KW-1185">Reference proteome</keyword>
<evidence type="ECO:0000313" key="9">
    <source>
        <dbReference type="EMBL" id="MCF1716975.1"/>
    </source>
</evidence>
<dbReference type="PROSITE" id="PS00217">
    <property type="entry name" value="SUGAR_TRANSPORT_2"/>
    <property type="match status" value="1"/>
</dbReference>
<dbReference type="InterPro" id="IPR005829">
    <property type="entry name" value="Sugar_transporter_CS"/>
</dbReference>
<feature type="transmembrane region" description="Helical" evidence="7">
    <location>
        <begin position="190"/>
        <end position="211"/>
    </location>
</feature>
<reference evidence="9 10" key="1">
    <citation type="submission" date="2022-01" db="EMBL/GenBank/DDBJ databases">
        <title>Flavihumibacter sp. nov., isolated from sediment of a river.</title>
        <authorList>
            <person name="Liu H."/>
        </authorList>
    </citation>
    <scope>NUCLEOTIDE SEQUENCE [LARGE SCALE GENOMIC DNA]</scope>
    <source>
        <strain evidence="9 10">RY-1</strain>
    </source>
</reference>
<evidence type="ECO:0000256" key="3">
    <source>
        <dbReference type="ARBA" id="ARBA00022475"/>
    </source>
</evidence>
<proteinExistence type="predicted"/>
<keyword evidence="5 7" id="KW-1133">Transmembrane helix</keyword>
<feature type="transmembrane region" description="Helical" evidence="7">
    <location>
        <begin position="458"/>
        <end position="477"/>
    </location>
</feature>
<dbReference type="CDD" id="cd17369">
    <property type="entry name" value="MFS_ShiA_like"/>
    <property type="match status" value="1"/>
</dbReference>
<dbReference type="InterPro" id="IPR005828">
    <property type="entry name" value="MFS_sugar_transport-like"/>
</dbReference>
<feature type="transmembrane region" description="Helical" evidence="7">
    <location>
        <begin position="414"/>
        <end position="437"/>
    </location>
</feature>
<feature type="transmembrane region" description="Helical" evidence="7">
    <location>
        <begin position="149"/>
        <end position="170"/>
    </location>
</feature>
<dbReference type="Gene3D" id="1.20.1250.20">
    <property type="entry name" value="MFS general substrate transporter like domains"/>
    <property type="match status" value="2"/>
</dbReference>
<evidence type="ECO:0000256" key="5">
    <source>
        <dbReference type="ARBA" id="ARBA00022989"/>
    </source>
</evidence>
<feature type="transmembrane region" description="Helical" evidence="7">
    <location>
        <begin position="48"/>
        <end position="71"/>
    </location>
</feature>
<gene>
    <name evidence="9" type="ORF">L0U88_20200</name>
</gene>
<feature type="transmembrane region" description="Helical" evidence="7">
    <location>
        <begin position="83"/>
        <end position="102"/>
    </location>
</feature>
<dbReference type="Pfam" id="PF00083">
    <property type="entry name" value="Sugar_tr"/>
    <property type="match status" value="1"/>
</dbReference>
<feature type="transmembrane region" description="Helical" evidence="7">
    <location>
        <begin position="108"/>
        <end position="128"/>
    </location>
</feature>
<feature type="transmembrane region" description="Helical" evidence="7">
    <location>
        <begin position="21"/>
        <end position="42"/>
    </location>
</feature>
<dbReference type="Proteomes" id="UP001200145">
    <property type="component" value="Unassembled WGS sequence"/>
</dbReference>
<dbReference type="EMBL" id="JAKEVY010000008">
    <property type="protein sequence ID" value="MCF1716975.1"/>
    <property type="molecule type" value="Genomic_DNA"/>
</dbReference>
<evidence type="ECO:0000256" key="7">
    <source>
        <dbReference type="SAM" id="Phobius"/>
    </source>
</evidence>
<evidence type="ECO:0000313" key="10">
    <source>
        <dbReference type="Proteomes" id="UP001200145"/>
    </source>
</evidence>
<feature type="transmembrane region" description="Helical" evidence="7">
    <location>
        <begin position="246"/>
        <end position="266"/>
    </location>
</feature>
<dbReference type="PANTHER" id="PTHR43045">
    <property type="entry name" value="SHIKIMATE TRANSPORTER"/>
    <property type="match status" value="1"/>
</dbReference>